<organism evidence="10 11">
    <name type="scientific">Natronoflexus pectinivorans</name>
    <dbReference type="NCBI Taxonomy" id="682526"/>
    <lineage>
        <taxon>Bacteria</taxon>
        <taxon>Pseudomonadati</taxon>
        <taxon>Bacteroidota</taxon>
        <taxon>Bacteroidia</taxon>
        <taxon>Marinilabiliales</taxon>
        <taxon>Marinilabiliaceae</taxon>
        <taxon>Natronoflexus</taxon>
    </lineage>
</organism>
<dbReference type="InterPro" id="IPR057326">
    <property type="entry name" value="KR_dom"/>
</dbReference>
<dbReference type="RefSeq" id="WP_132433190.1">
    <property type="nucleotide sequence ID" value="NZ_SLWK01000003.1"/>
</dbReference>
<dbReference type="NCBIfam" id="TIGR01830">
    <property type="entry name" value="3oxo_ACP_reduc"/>
    <property type="match status" value="1"/>
</dbReference>
<evidence type="ECO:0000256" key="3">
    <source>
        <dbReference type="ARBA" id="ARBA00022857"/>
    </source>
</evidence>
<dbReference type="Gene3D" id="3.40.50.720">
    <property type="entry name" value="NAD(P)-binding Rossmann-like Domain"/>
    <property type="match status" value="1"/>
</dbReference>
<comment type="subunit">
    <text evidence="8">Homotetramer.</text>
</comment>
<evidence type="ECO:0000313" key="10">
    <source>
        <dbReference type="EMBL" id="TCO09286.1"/>
    </source>
</evidence>
<feature type="binding site" evidence="7">
    <location>
        <begin position="156"/>
        <end position="160"/>
    </location>
    <ligand>
        <name>NADP(+)</name>
        <dbReference type="ChEBI" id="CHEBI:58349"/>
    </ligand>
</feature>
<comment type="pathway">
    <text evidence="8">Lipid metabolism; fatty acid biosynthesis.</text>
</comment>
<dbReference type="PRINTS" id="PR00081">
    <property type="entry name" value="GDHRDH"/>
</dbReference>
<dbReference type="FunFam" id="3.40.50.720:FF:000115">
    <property type="entry name" value="3-oxoacyl-[acyl-carrier-protein] reductase FabG"/>
    <property type="match status" value="1"/>
</dbReference>
<protein>
    <recommendedName>
        <fullName evidence="8">3-oxoacyl-[acyl-carrier-protein] reductase</fullName>
        <ecNumber evidence="8">1.1.1.100</ecNumber>
    </recommendedName>
</protein>
<keyword evidence="8" id="KW-0443">Lipid metabolism</keyword>
<dbReference type="EC" id="1.1.1.100" evidence="8"/>
<feature type="active site" description="Proton acceptor" evidence="6">
    <location>
        <position position="156"/>
    </location>
</feature>
<evidence type="ECO:0000256" key="8">
    <source>
        <dbReference type="RuleBase" id="RU366074"/>
    </source>
</evidence>
<dbReference type="AlphaFoldDB" id="A0A4R2GL24"/>
<keyword evidence="11" id="KW-1185">Reference proteome</keyword>
<keyword evidence="8" id="KW-0275">Fatty acid biosynthesis</keyword>
<dbReference type="GO" id="GO:0006633">
    <property type="term" value="P:fatty acid biosynthetic process"/>
    <property type="evidence" value="ECO:0007669"/>
    <property type="project" value="UniProtKB-UniPathway"/>
</dbReference>
<evidence type="ECO:0000313" key="11">
    <source>
        <dbReference type="Proteomes" id="UP000295221"/>
    </source>
</evidence>
<dbReference type="UniPathway" id="UPA00094"/>
<dbReference type="EMBL" id="SLWK01000003">
    <property type="protein sequence ID" value="TCO09286.1"/>
    <property type="molecule type" value="Genomic_DNA"/>
</dbReference>
<dbReference type="InterPro" id="IPR050259">
    <property type="entry name" value="SDR"/>
</dbReference>
<reference evidence="10 11" key="1">
    <citation type="submission" date="2019-03" db="EMBL/GenBank/DDBJ databases">
        <title>Genomic Encyclopedia of Type Strains, Phase IV (KMG-IV): sequencing the most valuable type-strain genomes for metagenomic binning, comparative biology and taxonomic classification.</title>
        <authorList>
            <person name="Goeker M."/>
        </authorList>
    </citation>
    <scope>NUCLEOTIDE SEQUENCE [LARGE SCALE GENOMIC DNA]</scope>
    <source>
        <strain evidence="10 11">DSM 24179</strain>
    </source>
</reference>
<dbReference type="PRINTS" id="PR00080">
    <property type="entry name" value="SDRFAMILY"/>
</dbReference>
<dbReference type="GO" id="GO:0004316">
    <property type="term" value="F:3-oxoacyl-[acyl-carrier-protein] reductase (NADPH) activity"/>
    <property type="evidence" value="ECO:0007669"/>
    <property type="project" value="UniProtKB-UniRule"/>
</dbReference>
<evidence type="ECO:0000259" key="9">
    <source>
        <dbReference type="SMART" id="SM00822"/>
    </source>
</evidence>
<gene>
    <name evidence="10" type="ORF">EV194_103198</name>
</gene>
<dbReference type="PROSITE" id="PS00061">
    <property type="entry name" value="ADH_SHORT"/>
    <property type="match status" value="1"/>
</dbReference>
<name>A0A4R2GL24_9BACT</name>
<comment type="function">
    <text evidence="1 8">Catalyzes the NADPH-dependent reduction of beta-ketoacyl-ACP substrates to beta-hydroxyacyl-ACP products, the first reductive step in the elongation cycle of fatty acid biosynthesis.</text>
</comment>
<evidence type="ECO:0000256" key="5">
    <source>
        <dbReference type="ARBA" id="ARBA00048508"/>
    </source>
</evidence>
<dbReference type="PANTHER" id="PTHR42879:SF2">
    <property type="entry name" value="3-OXOACYL-[ACYL-CARRIER-PROTEIN] REDUCTASE FABG"/>
    <property type="match status" value="1"/>
</dbReference>
<keyword evidence="8" id="KW-0444">Lipid biosynthesis</keyword>
<dbReference type="SUPFAM" id="SSF51735">
    <property type="entry name" value="NAD(P)-binding Rossmann-fold domains"/>
    <property type="match status" value="1"/>
</dbReference>
<dbReference type="OrthoDB" id="9788235at2"/>
<sequence>MKLLEGKTAIITGAARGIGKAIALRFAAEGCNIAFTDLAINEAAEATEKEIAAFGVKAKGYASNAANFEETQQVVAEIAKDFGRIDILVNNAGITKDTLLMRMTEDQWDAVISVNLKSCFNFTKAVQGTMLKQRSGSIINMSSVVGVSGNAGQSNYSASKAGMIGFTKSIAKELGSRGIRSNAIAPGFIITEMTGVLPEDVKKSWEAQIPMRRGGTPEDVANTCVFLGSDLSSYVTGQVIPVCGGMNM</sequence>
<dbReference type="NCBIfam" id="NF005559">
    <property type="entry name" value="PRK07231.1"/>
    <property type="match status" value="1"/>
</dbReference>
<evidence type="ECO:0000256" key="1">
    <source>
        <dbReference type="ARBA" id="ARBA00002607"/>
    </source>
</evidence>
<feature type="binding site" evidence="7">
    <location>
        <position position="91"/>
    </location>
    <ligand>
        <name>NADP(+)</name>
        <dbReference type="ChEBI" id="CHEBI:58349"/>
    </ligand>
</feature>
<dbReference type="PANTHER" id="PTHR42879">
    <property type="entry name" value="3-OXOACYL-(ACYL-CARRIER-PROTEIN) REDUCTASE"/>
    <property type="match status" value="1"/>
</dbReference>
<evidence type="ECO:0000256" key="2">
    <source>
        <dbReference type="ARBA" id="ARBA00006484"/>
    </source>
</evidence>
<dbReference type="Pfam" id="PF13561">
    <property type="entry name" value="adh_short_C2"/>
    <property type="match status" value="1"/>
</dbReference>
<keyword evidence="8" id="KW-0276">Fatty acid metabolism</keyword>
<feature type="binding site" evidence="7">
    <location>
        <begin position="13"/>
        <end position="16"/>
    </location>
    <ligand>
        <name>NADP(+)</name>
        <dbReference type="ChEBI" id="CHEBI:58349"/>
    </ligand>
</feature>
<feature type="binding site" evidence="7">
    <location>
        <position position="189"/>
    </location>
    <ligand>
        <name>NADP(+)</name>
        <dbReference type="ChEBI" id="CHEBI:58349"/>
    </ligand>
</feature>
<keyword evidence="4 8" id="KW-0560">Oxidoreductase</keyword>
<accession>A0A4R2GL24</accession>
<dbReference type="InterPro" id="IPR036291">
    <property type="entry name" value="NAD(P)-bd_dom_sf"/>
</dbReference>
<evidence type="ECO:0000256" key="4">
    <source>
        <dbReference type="ARBA" id="ARBA00023002"/>
    </source>
</evidence>
<dbReference type="SMART" id="SM00822">
    <property type="entry name" value="PKS_KR"/>
    <property type="match status" value="1"/>
</dbReference>
<dbReference type="NCBIfam" id="NF009466">
    <property type="entry name" value="PRK12826.1-2"/>
    <property type="match status" value="1"/>
</dbReference>
<comment type="caution">
    <text evidence="10">The sequence shown here is derived from an EMBL/GenBank/DDBJ whole genome shotgun (WGS) entry which is preliminary data.</text>
</comment>
<dbReference type="Proteomes" id="UP000295221">
    <property type="component" value="Unassembled WGS sequence"/>
</dbReference>
<feature type="domain" description="Ketoreductase" evidence="9">
    <location>
        <begin position="7"/>
        <end position="192"/>
    </location>
</feature>
<dbReference type="InterPro" id="IPR002347">
    <property type="entry name" value="SDR_fam"/>
</dbReference>
<comment type="catalytic activity">
    <reaction evidence="5 8">
        <text>a (3R)-hydroxyacyl-[ACP] + NADP(+) = a 3-oxoacyl-[ACP] + NADPH + H(+)</text>
        <dbReference type="Rhea" id="RHEA:17397"/>
        <dbReference type="Rhea" id="RHEA-COMP:9916"/>
        <dbReference type="Rhea" id="RHEA-COMP:9945"/>
        <dbReference type="ChEBI" id="CHEBI:15378"/>
        <dbReference type="ChEBI" id="CHEBI:57783"/>
        <dbReference type="ChEBI" id="CHEBI:58349"/>
        <dbReference type="ChEBI" id="CHEBI:78776"/>
        <dbReference type="ChEBI" id="CHEBI:78827"/>
        <dbReference type="EC" id="1.1.1.100"/>
    </reaction>
</comment>
<evidence type="ECO:0000256" key="7">
    <source>
        <dbReference type="PIRSR" id="PIRSR611284-2"/>
    </source>
</evidence>
<proteinExistence type="inferred from homology"/>
<comment type="similarity">
    <text evidence="2 8">Belongs to the short-chain dehydrogenases/reductases (SDR) family.</text>
</comment>
<dbReference type="GO" id="GO:0051287">
    <property type="term" value="F:NAD binding"/>
    <property type="evidence" value="ECO:0007669"/>
    <property type="project" value="UniProtKB-UniRule"/>
</dbReference>
<keyword evidence="3 7" id="KW-0521">NADP</keyword>
<dbReference type="InterPro" id="IPR020904">
    <property type="entry name" value="Sc_DH/Rdtase_CS"/>
</dbReference>
<evidence type="ECO:0000256" key="6">
    <source>
        <dbReference type="PIRSR" id="PIRSR611284-1"/>
    </source>
</evidence>
<dbReference type="InterPro" id="IPR011284">
    <property type="entry name" value="3oxo_ACP_reduc"/>
</dbReference>
<dbReference type="CDD" id="cd05333">
    <property type="entry name" value="BKR_SDR_c"/>
    <property type="match status" value="1"/>
</dbReference>